<dbReference type="Proteomes" id="UP000275078">
    <property type="component" value="Unassembled WGS sequence"/>
</dbReference>
<evidence type="ECO:0000313" key="2">
    <source>
        <dbReference type="Proteomes" id="UP000275078"/>
    </source>
</evidence>
<dbReference type="EMBL" id="ML119811">
    <property type="protein sequence ID" value="RPA73787.1"/>
    <property type="molecule type" value="Genomic_DNA"/>
</dbReference>
<dbReference type="AlphaFoldDB" id="A0A3N4HKI9"/>
<evidence type="ECO:0000313" key="1">
    <source>
        <dbReference type="EMBL" id="RPA73787.1"/>
    </source>
</evidence>
<sequence length="481" mass="54410">MSTTSSLRICVRNWYCIRSPPLEHGCANVIPQYGTSVKDPAFIAGYNHFERERMGTLLRQININALLAAATRARGLYGLEQDLPCYLPAFMPGRDTVQEAFRQRGTHHFCLDIVFGHMRHSDVPNRVWVAKFPLSNSYNASPAEFEADVFHSEVATLKFLAETEVQAPTLYEAKHQSDSTNTVGPSYMLLQKLRGTTVKDLVLKNHPGFTMESMKLRLAPSLLKYFKQIAASKPFNNCGSITSFLDGEAFVGGYVLDSLFDFSGQLQAAPFETAEEAYSTIINHQLSTLRNPAVVRKSYATKNILKLSYIQQKVGNVIQYLGDDNNKNNFYITHKGLGPEKILIDEQTLLLDGVCNITGICGWHGAFVQPTKLAFATPYVLQPAYETTPLERHLQFSHGELALLHLMDRDRFCVLLNLNAYARDSRFWQSWWDALVVLQNDEVSVRKLFSALEPALGDYPEYYAFILDQHALWLQVHNPWV</sequence>
<accession>A0A3N4HKI9</accession>
<gene>
    <name evidence="1" type="ORF">BJ508DRAFT_313494</name>
</gene>
<dbReference type="OrthoDB" id="5327538at2759"/>
<reference evidence="1 2" key="1">
    <citation type="journal article" date="2018" name="Nat. Ecol. Evol.">
        <title>Pezizomycetes genomes reveal the molecular basis of ectomycorrhizal truffle lifestyle.</title>
        <authorList>
            <person name="Murat C."/>
            <person name="Payen T."/>
            <person name="Noel B."/>
            <person name="Kuo A."/>
            <person name="Morin E."/>
            <person name="Chen J."/>
            <person name="Kohler A."/>
            <person name="Krizsan K."/>
            <person name="Balestrini R."/>
            <person name="Da Silva C."/>
            <person name="Montanini B."/>
            <person name="Hainaut M."/>
            <person name="Levati E."/>
            <person name="Barry K.W."/>
            <person name="Belfiori B."/>
            <person name="Cichocki N."/>
            <person name="Clum A."/>
            <person name="Dockter R.B."/>
            <person name="Fauchery L."/>
            <person name="Guy J."/>
            <person name="Iotti M."/>
            <person name="Le Tacon F."/>
            <person name="Lindquist E.A."/>
            <person name="Lipzen A."/>
            <person name="Malagnac F."/>
            <person name="Mello A."/>
            <person name="Molinier V."/>
            <person name="Miyauchi S."/>
            <person name="Poulain J."/>
            <person name="Riccioni C."/>
            <person name="Rubini A."/>
            <person name="Sitrit Y."/>
            <person name="Splivallo R."/>
            <person name="Traeger S."/>
            <person name="Wang M."/>
            <person name="Zifcakova L."/>
            <person name="Wipf D."/>
            <person name="Zambonelli A."/>
            <person name="Paolocci F."/>
            <person name="Nowrousian M."/>
            <person name="Ottonello S."/>
            <person name="Baldrian P."/>
            <person name="Spatafora J.W."/>
            <person name="Henrissat B."/>
            <person name="Nagy L.G."/>
            <person name="Aury J.M."/>
            <person name="Wincker P."/>
            <person name="Grigoriev I.V."/>
            <person name="Bonfante P."/>
            <person name="Martin F.M."/>
        </authorList>
    </citation>
    <scope>NUCLEOTIDE SEQUENCE [LARGE SCALE GENOMIC DNA]</scope>
    <source>
        <strain evidence="1 2">RN42</strain>
    </source>
</reference>
<dbReference type="InterPro" id="IPR051678">
    <property type="entry name" value="AGP_Transferase"/>
</dbReference>
<name>A0A3N4HKI9_ASCIM</name>
<keyword evidence="2" id="KW-1185">Reference proteome</keyword>
<organism evidence="1 2">
    <name type="scientific">Ascobolus immersus RN42</name>
    <dbReference type="NCBI Taxonomy" id="1160509"/>
    <lineage>
        <taxon>Eukaryota</taxon>
        <taxon>Fungi</taxon>
        <taxon>Dikarya</taxon>
        <taxon>Ascomycota</taxon>
        <taxon>Pezizomycotina</taxon>
        <taxon>Pezizomycetes</taxon>
        <taxon>Pezizales</taxon>
        <taxon>Ascobolaceae</taxon>
        <taxon>Ascobolus</taxon>
    </lineage>
</organism>
<proteinExistence type="predicted"/>
<protein>
    <recommendedName>
        <fullName evidence="3">Aminoglycoside phosphotransferase domain-containing protein</fullName>
    </recommendedName>
</protein>
<dbReference type="STRING" id="1160509.A0A3N4HKI9"/>
<evidence type="ECO:0008006" key="3">
    <source>
        <dbReference type="Google" id="ProtNLM"/>
    </source>
</evidence>
<dbReference type="PANTHER" id="PTHR21310">
    <property type="entry name" value="AMINOGLYCOSIDE PHOSPHOTRANSFERASE-RELATED-RELATED"/>
    <property type="match status" value="1"/>
</dbReference>
<dbReference type="PANTHER" id="PTHR21310:SF15">
    <property type="entry name" value="AMINOGLYCOSIDE PHOSPHOTRANSFERASE DOMAIN-CONTAINING PROTEIN"/>
    <property type="match status" value="1"/>
</dbReference>